<gene>
    <name evidence="2" type="ORF">bsdtb5_22610</name>
</gene>
<dbReference type="InterPro" id="IPR037401">
    <property type="entry name" value="SnoaL-like"/>
</dbReference>
<dbReference type="AlphaFoldDB" id="A0A7R7IDH5"/>
<name>A0A7R7IDH5_9FIRM</name>
<feature type="domain" description="SnoaL-like" evidence="1">
    <location>
        <begin position="13"/>
        <end position="106"/>
    </location>
</feature>
<dbReference type="RefSeq" id="WP_271712119.1">
    <property type="nucleotide sequence ID" value="NZ_AP024169.1"/>
</dbReference>
<dbReference type="Pfam" id="PF12680">
    <property type="entry name" value="SnoaL_2"/>
    <property type="match status" value="1"/>
</dbReference>
<dbReference type="GO" id="GO:0030638">
    <property type="term" value="P:polyketide metabolic process"/>
    <property type="evidence" value="ECO:0007669"/>
    <property type="project" value="InterPro"/>
</dbReference>
<accession>A0A7R7IDH5</accession>
<sequence>MNNNMNNKEKAIALINSFTTGDVTVAQELLKADYIQHNLLYGTGRDAFAGSVQYLGSAPVKTTVKNIRAFEDGDKVFLHTVYNFAGAGNQVAFDIFRFDNGKIAEHWDNLATITPPNPSGHTQIDGPVESKDEEKSAANIEFVKHFIEDVLMGKNPQKTPEYFNGDNYIQHNSGIADGLSGLGNALEGLAKEGIHMIYNKTHQVLAEGNMVLAVSEGTFGGVSTSYYDLFRVENGKIAEHWDVMETIASKDKWANDNGKF</sequence>
<dbReference type="PANTHER" id="PTHR38436">
    <property type="entry name" value="POLYKETIDE CYCLASE SNOAL-LIKE DOMAIN"/>
    <property type="match status" value="1"/>
</dbReference>
<dbReference type="Gene3D" id="3.10.450.50">
    <property type="match status" value="2"/>
</dbReference>
<dbReference type="EMBL" id="AP024169">
    <property type="protein sequence ID" value="BCN30966.1"/>
    <property type="molecule type" value="Genomic_DNA"/>
</dbReference>
<dbReference type="InterPro" id="IPR009959">
    <property type="entry name" value="Cyclase_SnoaL-like"/>
</dbReference>
<organism evidence="2 3">
    <name type="scientific">Anaeromicropila herbilytica</name>
    <dbReference type="NCBI Taxonomy" id="2785025"/>
    <lineage>
        <taxon>Bacteria</taxon>
        <taxon>Bacillati</taxon>
        <taxon>Bacillota</taxon>
        <taxon>Clostridia</taxon>
        <taxon>Lachnospirales</taxon>
        <taxon>Lachnospiraceae</taxon>
        <taxon>Anaeromicropila</taxon>
    </lineage>
</organism>
<proteinExistence type="predicted"/>
<dbReference type="Proteomes" id="UP000595897">
    <property type="component" value="Chromosome"/>
</dbReference>
<keyword evidence="3" id="KW-1185">Reference proteome</keyword>
<evidence type="ECO:0000313" key="3">
    <source>
        <dbReference type="Proteomes" id="UP000595897"/>
    </source>
</evidence>
<reference evidence="2 3" key="1">
    <citation type="submission" date="2020-11" db="EMBL/GenBank/DDBJ databases">
        <title>Draft genome sequencing of a Lachnospiraceae strain isolated from anoxic soil subjected to BSD treatment.</title>
        <authorList>
            <person name="Uek A."/>
            <person name="Tonouchi A."/>
        </authorList>
    </citation>
    <scope>NUCLEOTIDE SEQUENCE [LARGE SCALE GENOMIC DNA]</scope>
    <source>
        <strain evidence="2 3">TB5</strain>
    </source>
</reference>
<evidence type="ECO:0000313" key="2">
    <source>
        <dbReference type="EMBL" id="BCN30966.1"/>
    </source>
</evidence>
<protein>
    <submittedName>
        <fullName evidence="2">Polyketide cyclase</fullName>
    </submittedName>
</protein>
<dbReference type="KEGG" id="ahb:bsdtb5_22610"/>
<dbReference type="PANTHER" id="PTHR38436:SF1">
    <property type="entry name" value="ESTER CYCLASE"/>
    <property type="match status" value="1"/>
</dbReference>
<dbReference type="InterPro" id="IPR032710">
    <property type="entry name" value="NTF2-like_dom_sf"/>
</dbReference>
<evidence type="ECO:0000259" key="1">
    <source>
        <dbReference type="Pfam" id="PF12680"/>
    </source>
</evidence>
<dbReference type="SUPFAM" id="SSF54427">
    <property type="entry name" value="NTF2-like"/>
    <property type="match status" value="2"/>
</dbReference>